<evidence type="ECO:0000256" key="1">
    <source>
        <dbReference type="SAM" id="Coils"/>
    </source>
</evidence>
<organism evidence="2 3">
    <name type="scientific">Acaulospora morrowiae</name>
    <dbReference type="NCBI Taxonomy" id="94023"/>
    <lineage>
        <taxon>Eukaryota</taxon>
        <taxon>Fungi</taxon>
        <taxon>Fungi incertae sedis</taxon>
        <taxon>Mucoromycota</taxon>
        <taxon>Glomeromycotina</taxon>
        <taxon>Glomeromycetes</taxon>
        <taxon>Diversisporales</taxon>
        <taxon>Acaulosporaceae</taxon>
        <taxon>Acaulospora</taxon>
    </lineage>
</organism>
<reference evidence="2" key="1">
    <citation type="submission" date="2021-06" db="EMBL/GenBank/DDBJ databases">
        <authorList>
            <person name="Kallberg Y."/>
            <person name="Tangrot J."/>
            <person name="Rosling A."/>
        </authorList>
    </citation>
    <scope>NUCLEOTIDE SEQUENCE</scope>
    <source>
        <strain evidence="2">CL551</strain>
    </source>
</reference>
<comment type="caution">
    <text evidence="2">The sequence shown here is derived from an EMBL/GenBank/DDBJ whole genome shotgun (WGS) entry which is preliminary data.</text>
</comment>
<dbReference type="Proteomes" id="UP000789342">
    <property type="component" value="Unassembled WGS sequence"/>
</dbReference>
<accession>A0A9N9DBI9</accession>
<name>A0A9N9DBI9_9GLOM</name>
<dbReference type="AlphaFoldDB" id="A0A9N9DBI9"/>
<proteinExistence type="predicted"/>
<keyword evidence="1" id="KW-0175">Coiled coil</keyword>
<feature type="non-terminal residue" evidence="2">
    <location>
        <position position="214"/>
    </location>
</feature>
<feature type="coiled-coil region" evidence="1">
    <location>
        <begin position="127"/>
        <end position="154"/>
    </location>
</feature>
<keyword evidence="3" id="KW-1185">Reference proteome</keyword>
<evidence type="ECO:0000313" key="3">
    <source>
        <dbReference type="Proteomes" id="UP000789342"/>
    </source>
</evidence>
<evidence type="ECO:0000313" key="2">
    <source>
        <dbReference type="EMBL" id="CAG8633865.1"/>
    </source>
</evidence>
<dbReference type="EMBL" id="CAJVPV010008716">
    <property type="protein sequence ID" value="CAG8633865.1"/>
    <property type="molecule type" value="Genomic_DNA"/>
</dbReference>
<sequence length="214" mass="25022">NKPNLIGNLINSPDLSTISNSVLSLPAMKPVNPKEQKIINLLMESDPSLQYSIDNTILAPQINTSKPFISEHDIIIKLAFQLSQYWTKAQKVVEVFKDIKNKSKGSVAQEPYFAIFTKRDRTFFRSFTKNENLKENHQKEYKSLENKFTDLAKLKFYEIAQLLEFEYNYFLKNNNKTVDYIELLELCKQLLYKSLSPLPETYNQIPIEMIVKHY</sequence>
<protein>
    <submittedName>
        <fullName evidence="2">5012_t:CDS:1</fullName>
    </submittedName>
</protein>
<gene>
    <name evidence="2" type="ORF">AMORRO_LOCUS9212</name>
</gene>